<dbReference type="eggNOG" id="ENOG502T4SK">
    <property type="taxonomic scope" value="Eukaryota"/>
</dbReference>
<feature type="transmembrane region" description="Helical" evidence="1">
    <location>
        <begin position="449"/>
        <end position="471"/>
    </location>
</feature>
<dbReference type="EMBL" id="GG662855">
    <property type="protein sequence ID" value="EAR87175.1"/>
    <property type="molecule type" value="Genomic_DNA"/>
</dbReference>
<feature type="signal peptide" evidence="2">
    <location>
        <begin position="1"/>
        <end position="19"/>
    </location>
</feature>
<dbReference type="GeneID" id="7842388"/>
<dbReference type="RefSeq" id="XP_001007420.1">
    <property type="nucleotide sequence ID" value="XM_001007420.1"/>
</dbReference>
<keyword evidence="4" id="KW-1185">Reference proteome</keyword>
<sequence>MKQFLYLVTFIILFSLSNAQNQGCTQNAFGTPGNCLCNQGFYGAIAEVGGFCKQCPSGSTTPTPSNQPDGNSNINTAMSICNQCQVNYYMAVAANQTTPSPAQCSPCPAGTGNLSGPTVAGDISQCNICLPNYYMTAISVSGSNGATAQSAKCSPCPPNTGNLDGASTAGDVSQCNLCSQNYYMTQDAIPSSSGINPSAAQCLPCPTGSGNTQPPSSSGDISQCNVCQNNYYMNQAAVTASSGSIATAAVCTICPHGSGNSPGPNSPGDISQCNQCQAGYYMTQLAASNGVNSSAAQCSPCPANSTSQPTSTINTISSCQCFDPNAAPINTNQTSCICANGYFGVPNTSSNQVSGCFPCDIDQYSTKGASCTTCAMGSLVNSDSGGCTCIDVSIGTLPWSADTNTCQCKQNYYGSPSRSTIGQTGSCLPCPNGTTSAVGSQLITDCQGYVATTFQKIITVSILFIFLMGVVF</sequence>
<dbReference type="AlphaFoldDB" id="Q22PD4"/>
<evidence type="ECO:0000256" key="2">
    <source>
        <dbReference type="SAM" id="SignalP"/>
    </source>
</evidence>
<dbReference type="Proteomes" id="UP000009168">
    <property type="component" value="Unassembled WGS sequence"/>
</dbReference>
<evidence type="ECO:0000256" key="1">
    <source>
        <dbReference type="SAM" id="Phobius"/>
    </source>
</evidence>
<evidence type="ECO:0000313" key="4">
    <source>
        <dbReference type="Proteomes" id="UP000009168"/>
    </source>
</evidence>
<gene>
    <name evidence="3" type="ORF">TTHERM_00363090</name>
</gene>
<dbReference type="OrthoDB" id="347037at2759"/>
<name>Q22PD4_TETTS</name>
<keyword evidence="1" id="KW-0472">Membrane</keyword>
<accession>Q22PD4</accession>
<keyword evidence="1" id="KW-1133">Transmembrane helix</keyword>
<feature type="chain" id="PRO_5004201555" evidence="2">
    <location>
        <begin position="20"/>
        <end position="472"/>
    </location>
</feature>
<organism evidence="3 4">
    <name type="scientific">Tetrahymena thermophila (strain SB210)</name>
    <dbReference type="NCBI Taxonomy" id="312017"/>
    <lineage>
        <taxon>Eukaryota</taxon>
        <taxon>Sar</taxon>
        <taxon>Alveolata</taxon>
        <taxon>Ciliophora</taxon>
        <taxon>Intramacronucleata</taxon>
        <taxon>Oligohymenophorea</taxon>
        <taxon>Hymenostomatida</taxon>
        <taxon>Tetrahymenina</taxon>
        <taxon>Tetrahymenidae</taxon>
        <taxon>Tetrahymena</taxon>
    </lineage>
</organism>
<dbReference type="InParanoid" id="Q22PD4"/>
<proteinExistence type="predicted"/>
<keyword evidence="2" id="KW-0732">Signal</keyword>
<dbReference type="HOGENOM" id="CLU_046082_0_0_1"/>
<reference evidence="4" key="1">
    <citation type="journal article" date="2006" name="PLoS Biol.">
        <title>Macronuclear genome sequence of the ciliate Tetrahymena thermophila, a model eukaryote.</title>
        <authorList>
            <person name="Eisen J.A."/>
            <person name="Coyne R.S."/>
            <person name="Wu M."/>
            <person name="Wu D."/>
            <person name="Thiagarajan M."/>
            <person name="Wortman J.R."/>
            <person name="Badger J.H."/>
            <person name="Ren Q."/>
            <person name="Amedeo P."/>
            <person name="Jones K.M."/>
            <person name="Tallon L.J."/>
            <person name="Delcher A.L."/>
            <person name="Salzberg S.L."/>
            <person name="Silva J.C."/>
            <person name="Haas B.J."/>
            <person name="Majoros W.H."/>
            <person name="Farzad M."/>
            <person name="Carlton J.M."/>
            <person name="Smith R.K. Jr."/>
            <person name="Garg J."/>
            <person name="Pearlman R.E."/>
            <person name="Karrer K.M."/>
            <person name="Sun L."/>
            <person name="Manning G."/>
            <person name="Elde N.C."/>
            <person name="Turkewitz A.P."/>
            <person name="Asai D.J."/>
            <person name="Wilkes D.E."/>
            <person name="Wang Y."/>
            <person name="Cai H."/>
            <person name="Collins K."/>
            <person name="Stewart B.A."/>
            <person name="Lee S.R."/>
            <person name="Wilamowska K."/>
            <person name="Weinberg Z."/>
            <person name="Ruzzo W.L."/>
            <person name="Wloga D."/>
            <person name="Gaertig J."/>
            <person name="Frankel J."/>
            <person name="Tsao C.-C."/>
            <person name="Gorovsky M.A."/>
            <person name="Keeling P.J."/>
            <person name="Waller R.F."/>
            <person name="Patron N.J."/>
            <person name="Cherry J.M."/>
            <person name="Stover N.A."/>
            <person name="Krieger C.J."/>
            <person name="del Toro C."/>
            <person name="Ryder H.F."/>
            <person name="Williamson S.C."/>
            <person name="Barbeau R.A."/>
            <person name="Hamilton E.P."/>
            <person name="Orias E."/>
        </authorList>
    </citation>
    <scope>NUCLEOTIDE SEQUENCE [LARGE SCALE GENOMIC DNA]</scope>
    <source>
        <strain evidence="4">SB210</strain>
    </source>
</reference>
<protein>
    <submittedName>
        <fullName evidence="3">Immobilization antigen</fullName>
    </submittedName>
</protein>
<keyword evidence="1" id="KW-0812">Transmembrane</keyword>
<evidence type="ECO:0000313" key="3">
    <source>
        <dbReference type="EMBL" id="EAR87175.1"/>
    </source>
</evidence>
<dbReference type="KEGG" id="tet:TTHERM_00363090"/>
<dbReference type="SMART" id="SM01411">
    <property type="entry name" value="Ephrin_rec_like"/>
    <property type="match status" value="6"/>
</dbReference>